<dbReference type="InterPro" id="IPR011330">
    <property type="entry name" value="Glyco_hydro/deAcase_b/a-brl"/>
</dbReference>
<evidence type="ECO:0000313" key="4">
    <source>
        <dbReference type="Proteomes" id="UP001589536"/>
    </source>
</evidence>
<dbReference type="Proteomes" id="UP001589536">
    <property type="component" value="Unassembled WGS sequence"/>
</dbReference>
<feature type="domain" description="NodB homology" evidence="2">
    <location>
        <begin position="53"/>
        <end position="173"/>
    </location>
</feature>
<dbReference type="EC" id="3.-.-.-" evidence="3"/>
<dbReference type="EMBL" id="JBHMBH010000023">
    <property type="protein sequence ID" value="MFB9714597.1"/>
    <property type="molecule type" value="Genomic_DNA"/>
</dbReference>
<keyword evidence="4" id="KW-1185">Reference proteome</keyword>
<dbReference type="Pfam" id="PF01522">
    <property type="entry name" value="Polysacc_deac_1"/>
    <property type="match status" value="1"/>
</dbReference>
<organism evidence="3 4">
    <name type="scientific">Arthrobacter methylotrophus</name>
    <dbReference type="NCBI Taxonomy" id="121291"/>
    <lineage>
        <taxon>Bacteria</taxon>
        <taxon>Bacillati</taxon>
        <taxon>Actinomycetota</taxon>
        <taxon>Actinomycetes</taxon>
        <taxon>Micrococcales</taxon>
        <taxon>Micrococcaceae</taxon>
        <taxon>Arthrobacter</taxon>
    </lineage>
</organism>
<dbReference type="InterPro" id="IPR006311">
    <property type="entry name" value="TAT_signal"/>
</dbReference>
<dbReference type="Gene3D" id="2.60.120.260">
    <property type="entry name" value="Galactose-binding domain-like"/>
    <property type="match status" value="1"/>
</dbReference>
<accession>A0ABV5URX5</accession>
<dbReference type="InterPro" id="IPR051398">
    <property type="entry name" value="Polysacch_Deacetylase"/>
</dbReference>
<keyword evidence="1" id="KW-0732">Signal</keyword>
<gene>
    <name evidence="3" type="ORF">ACFFPI_10745</name>
</gene>
<evidence type="ECO:0000256" key="1">
    <source>
        <dbReference type="ARBA" id="ARBA00022729"/>
    </source>
</evidence>
<evidence type="ECO:0000313" key="3">
    <source>
        <dbReference type="EMBL" id="MFB9714597.1"/>
    </source>
</evidence>
<proteinExistence type="predicted"/>
<name>A0ABV5URX5_9MICC</name>
<dbReference type="SUPFAM" id="SSF88713">
    <property type="entry name" value="Glycoside hydrolase/deacetylase"/>
    <property type="match status" value="1"/>
</dbReference>
<dbReference type="PANTHER" id="PTHR34216">
    <property type="match status" value="1"/>
</dbReference>
<comment type="caution">
    <text evidence="3">The sequence shown here is derived from an EMBL/GenBank/DDBJ whole genome shotgun (WGS) entry which is preliminary data.</text>
</comment>
<dbReference type="RefSeq" id="WP_345051717.1">
    <property type="nucleotide sequence ID" value="NZ_BAABED010000001.1"/>
</dbReference>
<protein>
    <submittedName>
        <fullName evidence="3">Polysaccharide deacetylase family protein</fullName>
        <ecNumber evidence="3">3.-.-.-</ecNumber>
    </submittedName>
</protein>
<dbReference type="PANTHER" id="PTHR34216:SF11">
    <property type="entry name" value="CHITOOLIGOSACCHARIDE DEACETYLASE"/>
    <property type="match status" value="1"/>
</dbReference>
<reference evidence="3 4" key="1">
    <citation type="submission" date="2024-09" db="EMBL/GenBank/DDBJ databases">
        <authorList>
            <person name="Sun Q."/>
            <person name="Mori K."/>
        </authorList>
    </citation>
    <scope>NUCLEOTIDE SEQUENCE [LARGE SCALE GENOMIC DNA]</scope>
    <source>
        <strain evidence="3 4">JCM 13519</strain>
    </source>
</reference>
<sequence>MNLSNPSTQEKLKPRVIPTAGSRRRRSRAIAAVAAIALASVGLVVAAPAAQAANPTVVSLTFDDGNADQLNAAQTMKAQGMAGTFFITSGFTDNPGYLSVADLHGLVADGNEIGGHTVTHPDLITLPADEAKRQICNDRVNLSNWGFSITDFAYPFASENAAAETIAQGCGYNSARGLGDIKTRFSCSTCALAETMPPANPYNTAAPDEVDSTWTLADLQTSVTQAEAAGGWVQLTFHHIDANSTDPLNIQPALFDQFLTWLKARPATTTVKTVNQVIGGAVKPLVAGPAVPPQAPSGNLVQNPGLETLVSGMPQCWFAGGYGTNTPSYSVVSPGRTGAVAEKLVMTGYVDGDAKLLPALDLGGCSPTATEGHQYNIGAWYTSTVPTQFTLYYRTGLGSWKYWTSSPWFAAATSYQKAAWTTPALPAGANGISFGLNLFSNGTLITDDYEMFDTATAPAPTPPAPGTNLVQNAGLETAGIGWAPQCWQTGGYGTNTPGFSTVPAAHSGTTAVQLTVSGYTDGDAKLLQTMDNGSCAPPAIAGHSYSLRTWYTSTAVTQFTVYYRDATGTWVYWTSSPWLAASDTYTQASFTTPVLPDGATAVSFGLNLFSNGTLTTDDYAMYDTVGAPAM</sequence>
<dbReference type="PROSITE" id="PS51318">
    <property type="entry name" value="TAT"/>
    <property type="match status" value="1"/>
</dbReference>
<evidence type="ECO:0000259" key="2">
    <source>
        <dbReference type="Pfam" id="PF01522"/>
    </source>
</evidence>
<dbReference type="GO" id="GO:0016787">
    <property type="term" value="F:hydrolase activity"/>
    <property type="evidence" value="ECO:0007669"/>
    <property type="project" value="UniProtKB-KW"/>
</dbReference>
<keyword evidence="3" id="KW-0378">Hydrolase</keyword>
<dbReference type="Gene3D" id="3.20.20.370">
    <property type="entry name" value="Glycoside hydrolase/deacetylase"/>
    <property type="match status" value="1"/>
</dbReference>
<dbReference type="InterPro" id="IPR002509">
    <property type="entry name" value="NODB_dom"/>
</dbReference>
<dbReference type="CDD" id="cd10967">
    <property type="entry name" value="CE4_GLA_like_6s"/>
    <property type="match status" value="1"/>
</dbReference>